<feature type="compositionally biased region" description="Basic residues" evidence="1">
    <location>
        <begin position="94"/>
        <end position="110"/>
    </location>
</feature>
<organism evidence="2 3">
    <name type="scientific">Rehmannia glutinosa</name>
    <name type="common">Chinese foxglove</name>
    <dbReference type="NCBI Taxonomy" id="99300"/>
    <lineage>
        <taxon>Eukaryota</taxon>
        <taxon>Viridiplantae</taxon>
        <taxon>Streptophyta</taxon>
        <taxon>Embryophyta</taxon>
        <taxon>Tracheophyta</taxon>
        <taxon>Spermatophyta</taxon>
        <taxon>Magnoliopsida</taxon>
        <taxon>eudicotyledons</taxon>
        <taxon>Gunneridae</taxon>
        <taxon>Pentapetalae</taxon>
        <taxon>asterids</taxon>
        <taxon>lamiids</taxon>
        <taxon>Lamiales</taxon>
        <taxon>Orobanchaceae</taxon>
        <taxon>Rehmannieae</taxon>
        <taxon>Rehmannia</taxon>
    </lineage>
</organism>
<sequence>MKEGELVSDYFSRVLTVSNQLKRNGEKLEDVVIMEKILRSLDANFDSITTIIEETKDLETMTIEQLLGSPQAHEEKRRRKIQQTKNEENFHNNKSQRGRGRGQGRGRGRGRGNSYSRYDKSQVQCYNCQKFGHYAGL</sequence>
<accession>A0ABR0XYY5</accession>
<feature type="region of interest" description="Disordered" evidence="1">
    <location>
        <begin position="66"/>
        <end position="116"/>
    </location>
</feature>
<dbReference type="Proteomes" id="UP001318860">
    <property type="component" value="Unassembled WGS sequence"/>
</dbReference>
<keyword evidence="3" id="KW-1185">Reference proteome</keyword>
<proteinExistence type="predicted"/>
<gene>
    <name evidence="2" type="ORF">DH2020_001301</name>
</gene>
<comment type="caution">
    <text evidence="2">The sequence shown here is derived from an EMBL/GenBank/DDBJ whole genome shotgun (WGS) entry which is preliminary data.</text>
</comment>
<evidence type="ECO:0008006" key="4">
    <source>
        <dbReference type="Google" id="ProtNLM"/>
    </source>
</evidence>
<dbReference type="PANTHER" id="PTHR35317">
    <property type="entry name" value="OS04G0629600 PROTEIN"/>
    <property type="match status" value="1"/>
</dbReference>
<name>A0ABR0XYY5_REHGL</name>
<reference evidence="2 3" key="1">
    <citation type="journal article" date="2021" name="Comput. Struct. Biotechnol. J.">
        <title>De novo genome assembly of the potent medicinal plant Rehmannia glutinosa using nanopore technology.</title>
        <authorList>
            <person name="Ma L."/>
            <person name="Dong C."/>
            <person name="Song C."/>
            <person name="Wang X."/>
            <person name="Zheng X."/>
            <person name="Niu Y."/>
            <person name="Chen S."/>
            <person name="Feng W."/>
        </authorList>
    </citation>
    <scope>NUCLEOTIDE SEQUENCE [LARGE SCALE GENOMIC DNA]</scope>
    <source>
        <strain evidence="2">DH-2019</strain>
    </source>
</reference>
<evidence type="ECO:0000313" key="2">
    <source>
        <dbReference type="EMBL" id="KAK6164437.1"/>
    </source>
</evidence>
<evidence type="ECO:0000313" key="3">
    <source>
        <dbReference type="Proteomes" id="UP001318860"/>
    </source>
</evidence>
<dbReference type="EMBL" id="JABTTQ020000001">
    <property type="protein sequence ID" value="KAK6164437.1"/>
    <property type="molecule type" value="Genomic_DNA"/>
</dbReference>
<evidence type="ECO:0000256" key="1">
    <source>
        <dbReference type="SAM" id="MobiDB-lite"/>
    </source>
</evidence>
<dbReference type="Pfam" id="PF14223">
    <property type="entry name" value="Retrotran_gag_2"/>
    <property type="match status" value="1"/>
</dbReference>
<dbReference type="PANTHER" id="PTHR35317:SF28">
    <property type="entry name" value="ZINC FINGER, CCHC-TYPE, RIBONUCLEASE H-LIKE DOMAIN, GAG-PRE-INTEGRASE DOMAIN PROTEIN-RELATED"/>
    <property type="match status" value="1"/>
</dbReference>
<protein>
    <recommendedName>
        <fullName evidence="4">CCHC-type domain-containing protein</fullName>
    </recommendedName>
</protein>